<organism evidence="7 8">
    <name type="scientific">Stegodyphus mimosarum</name>
    <name type="common">African social velvet spider</name>
    <dbReference type="NCBI Taxonomy" id="407821"/>
    <lineage>
        <taxon>Eukaryota</taxon>
        <taxon>Metazoa</taxon>
        <taxon>Ecdysozoa</taxon>
        <taxon>Arthropoda</taxon>
        <taxon>Chelicerata</taxon>
        <taxon>Arachnida</taxon>
        <taxon>Araneae</taxon>
        <taxon>Araneomorphae</taxon>
        <taxon>Entelegynae</taxon>
        <taxon>Eresoidea</taxon>
        <taxon>Eresidae</taxon>
        <taxon>Stegodyphus</taxon>
    </lineage>
</organism>
<sequence length="222" mass="24239">MYTCEALHPALEKPLKATVCVGVLYPPQPPKINGYHEGDVIHVGDHLTLVCSSSGGKPRARIEWFRNGEVVEGNSSILSRDSSNTISFRVRDIDNNAVYSCAASNPLTSRPLVTSITLSVVFPPKRVVIEGPLEAHRGDSVMLSCRSDVSNPPAKLKWLVDGVAFDSPDTAFTAEHNGWYATSNLTAIITRQDKDVKTFTCIAHGAPEHENVFQTFNVSIFC</sequence>
<dbReference type="SMART" id="SM00409">
    <property type="entry name" value="IG"/>
    <property type="match status" value="2"/>
</dbReference>
<dbReference type="Gene3D" id="2.60.40.10">
    <property type="entry name" value="Immunoglobulins"/>
    <property type="match status" value="2"/>
</dbReference>
<evidence type="ECO:0000259" key="6">
    <source>
        <dbReference type="PROSITE" id="PS50835"/>
    </source>
</evidence>
<dbReference type="PROSITE" id="PS50835">
    <property type="entry name" value="IG_LIKE"/>
    <property type="match status" value="2"/>
</dbReference>
<dbReference type="SMART" id="SM00408">
    <property type="entry name" value="IGc2"/>
    <property type="match status" value="1"/>
</dbReference>
<comment type="subcellular location">
    <subcellularLocation>
        <location evidence="1">Membrane</location>
        <topology evidence="1">Single-pass type I membrane protein</topology>
    </subcellularLocation>
</comment>
<dbReference type="SUPFAM" id="SSF48726">
    <property type="entry name" value="Immunoglobulin"/>
    <property type="match status" value="2"/>
</dbReference>
<dbReference type="Pfam" id="PF08205">
    <property type="entry name" value="C2-set_2"/>
    <property type="match status" value="1"/>
</dbReference>
<proteinExistence type="predicted"/>
<evidence type="ECO:0000256" key="3">
    <source>
        <dbReference type="ARBA" id="ARBA00023157"/>
    </source>
</evidence>
<evidence type="ECO:0000256" key="2">
    <source>
        <dbReference type="ARBA" id="ARBA00023136"/>
    </source>
</evidence>
<dbReference type="InterPro" id="IPR051275">
    <property type="entry name" value="Cell_adhesion_signaling"/>
</dbReference>
<keyword evidence="8" id="KW-1185">Reference proteome</keyword>
<dbReference type="STRING" id="407821.A0A087SY63"/>
<dbReference type="PANTHER" id="PTHR11640">
    <property type="entry name" value="NEPHRIN"/>
    <property type="match status" value="1"/>
</dbReference>
<dbReference type="InterPro" id="IPR007110">
    <property type="entry name" value="Ig-like_dom"/>
</dbReference>
<keyword evidence="2" id="KW-0472">Membrane</keyword>
<keyword evidence="4" id="KW-0325">Glycoprotein</keyword>
<dbReference type="InterPro" id="IPR013162">
    <property type="entry name" value="CD80_C2-set"/>
</dbReference>
<dbReference type="Proteomes" id="UP000054359">
    <property type="component" value="Unassembled WGS sequence"/>
</dbReference>
<accession>A0A087SY63</accession>
<dbReference type="AlphaFoldDB" id="A0A087SY63"/>
<dbReference type="InterPro" id="IPR003599">
    <property type="entry name" value="Ig_sub"/>
</dbReference>
<evidence type="ECO:0000256" key="4">
    <source>
        <dbReference type="ARBA" id="ARBA00023180"/>
    </source>
</evidence>
<evidence type="ECO:0000256" key="1">
    <source>
        <dbReference type="ARBA" id="ARBA00004479"/>
    </source>
</evidence>
<keyword evidence="3" id="KW-1015">Disulfide bond</keyword>
<dbReference type="OrthoDB" id="6426468at2759"/>
<protein>
    <submittedName>
        <fullName evidence="7">Nephrin</fullName>
    </submittedName>
</protein>
<dbReference type="GO" id="GO:0016020">
    <property type="term" value="C:membrane"/>
    <property type="evidence" value="ECO:0007669"/>
    <property type="project" value="UniProtKB-SubCell"/>
</dbReference>
<feature type="domain" description="Ig-like" evidence="6">
    <location>
        <begin position="30"/>
        <end position="119"/>
    </location>
</feature>
<evidence type="ECO:0000313" key="7">
    <source>
        <dbReference type="EMBL" id="KFM57802.1"/>
    </source>
</evidence>
<keyword evidence="5" id="KW-0393">Immunoglobulin domain</keyword>
<name>A0A087SY63_STEMI</name>
<evidence type="ECO:0000256" key="5">
    <source>
        <dbReference type="ARBA" id="ARBA00023319"/>
    </source>
</evidence>
<feature type="domain" description="Ig-like" evidence="6">
    <location>
        <begin position="124"/>
        <end position="219"/>
    </location>
</feature>
<dbReference type="InterPro" id="IPR003598">
    <property type="entry name" value="Ig_sub2"/>
</dbReference>
<evidence type="ECO:0000313" key="8">
    <source>
        <dbReference type="Proteomes" id="UP000054359"/>
    </source>
</evidence>
<dbReference type="InterPro" id="IPR036179">
    <property type="entry name" value="Ig-like_dom_sf"/>
</dbReference>
<gene>
    <name evidence="7" type="ORF">X975_24859</name>
</gene>
<feature type="non-terminal residue" evidence="7">
    <location>
        <position position="222"/>
    </location>
</feature>
<dbReference type="Pfam" id="PF13927">
    <property type="entry name" value="Ig_3"/>
    <property type="match status" value="1"/>
</dbReference>
<dbReference type="EMBL" id="KK112494">
    <property type="protein sequence ID" value="KFM57802.1"/>
    <property type="molecule type" value="Genomic_DNA"/>
</dbReference>
<reference evidence="7 8" key="1">
    <citation type="submission" date="2013-11" db="EMBL/GenBank/DDBJ databases">
        <title>Genome sequencing of Stegodyphus mimosarum.</title>
        <authorList>
            <person name="Bechsgaard J."/>
        </authorList>
    </citation>
    <scope>NUCLEOTIDE SEQUENCE [LARGE SCALE GENOMIC DNA]</scope>
</reference>
<dbReference type="InterPro" id="IPR013783">
    <property type="entry name" value="Ig-like_fold"/>
</dbReference>